<evidence type="ECO:0000256" key="1">
    <source>
        <dbReference type="ARBA" id="ARBA00007218"/>
    </source>
</evidence>
<feature type="compositionally biased region" description="Gly residues" evidence="3">
    <location>
        <begin position="355"/>
        <end position="369"/>
    </location>
</feature>
<dbReference type="EMBL" id="CAJPWZ010002975">
    <property type="protein sequence ID" value="CAG2249617.1"/>
    <property type="molecule type" value="Genomic_DNA"/>
</dbReference>
<accession>A0A8S3UVP3</accession>
<organism evidence="5 6">
    <name type="scientific">Mytilus edulis</name>
    <name type="common">Blue mussel</name>
    <dbReference type="NCBI Taxonomy" id="6550"/>
    <lineage>
        <taxon>Eukaryota</taxon>
        <taxon>Metazoa</taxon>
        <taxon>Spiralia</taxon>
        <taxon>Lophotrochozoa</taxon>
        <taxon>Mollusca</taxon>
        <taxon>Bivalvia</taxon>
        <taxon>Autobranchia</taxon>
        <taxon>Pteriomorphia</taxon>
        <taxon>Mytilida</taxon>
        <taxon>Mytiloidea</taxon>
        <taxon>Mytilidae</taxon>
        <taxon>Mytilinae</taxon>
        <taxon>Mytilus</taxon>
    </lineage>
</organism>
<feature type="region of interest" description="Disordered" evidence="3">
    <location>
        <begin position="299"/>
        <end position="399"/>
    </location>
</feature>
<dbReference type="AlphaFoldDB" id="A0A8S3UVP3"/>
<keyword evidence="2" id="KW-0479">Metal-binding</keyword>
<dbReference type="GO" id="GO:0008270">
    <property type="term" value="F:zinc ion binding"/>
    <property type="evidence" value="ECO:0007669"/>
    <property type="project" value="UniProtKB-UniRule"/>
</dbReference>
<dbReference type="GO" id="GO:0072669">
    <property type="term" value="C:tRNA-splicing ligase complex"/>
    <property type="evidence" value="ECO:0007669"/>
    <property type="project" value="TreeGrafter"/>
</dbReference>
<evidence type="ECO:0000256" key="3">
    <source>
        <dbReference type="SAM" id="MobiDB-lite"/>
    </source>
</evidence>
<comment type="caution">
    <text evidence="5">The sequence shown here is derived from an EMBL/GenBank/DDBJ whole genome shotgun (WGS) entry which is preliminary data.</text>
</comment>
<feature type="compositionally biased region" description="Polar residues" evidence="3">
    <location>
        <begin position="330"/>
        <end position="341"/>
    </location>
</feature>
<dbReference type="Pfam" id="PF10239">
    <property type="entry name" value="DUF2465"/>
    <property type="match status" value="1"/>
</dbReference>
<dbReference type="InterPro" id="IPR018797">
    <property type="entry name" value="FAM98"/>
</dbReference>
<feature type="region of interest" description="Disordered" evidence="3">
    <location>
        <begin position="437"/>
        <end position="459"/>
    </location>
</feature>
<proteinExistence type="inferred from homology"/>
<reference evidence="5" key="1">
    <citation type="submission" date="2021-03" db="EMBL/GenBank/DDBJ databases">
        <authorList>
            <person name="Bekaert M."/>
        </authorList>
    </citation>
    <scope>NUCLEOTIDE SEQUENCE</scope>
</reference>
<name>A0A8S3UVP3_MYTED</name>
<feature type="compositionally biased region" description="Gly residues" evidence="3">
    <location>
        <begin position="437"/>
        <end position="453"/>
    </location>
</feature>
<dbReference type="OrthoDB" id="512356at2759"/>
<comment type="similarity">
    <text evidence="1">Belongs to the FAM98 family.</text>
</comment>
<keyword evidence="2" id="KW-0863">Zinc-finger</keyword>
<dbReference type="Pfam" id="PF04438">
    <property type="entry name" value="zf-HIT"/>
    <property type="match status" value="1"/>
</dbReference>
<feature type="domain" description="HIT-type" evidence="4">
    <location>
        <begin position="500"/>
        <end position="534"/>
    </location>
</feature>
<dbReference type="Gene3D" id="3.30.60.190">
    <property type="match status" value="1"/>
</dbReference>
<keyword evidence="6" id="KW-1185">Reference proteome</keyword>
<dbReference type="SUPFAM" id="SSF144232">
    <property type="entry name" value="HIT/MYND zinc finger-like"/>
    <property type="match status" value="1"/>
</dbReference>
<keyword evidence="2" id="KW-0862">Zinc</keyword>
<evidence type="ECO:0000313" key="6">
    <source>
        <dbReference type="Proteomes" id="UP000683360"/>
    </source>
</evidence>
<dbReference type="PROSITE" id="PS51083">
    <property type="entry name" value="ZF_HIT"/>
    <property type="match status" value="1"/>
</dbReference>
<dbReference type="PANTHER" id="PTHR31353">
    <property type="entry name" value="FAM98"/>
    <property type="match status" value="1"/>
</dbReference>
<protein>
    <submittedName>
        <fullName evidence="5">Protein FAM98A,Box C/D snoRNA protein 1,Protein FAM98B</fullName>
    </submittedName>
</protein>
<dbReference type="InterPro" id="IPR007529">
    <property type="entry name" value="Znf_HIT"/>
</dbReference>
<evidence type="ECO:0000256" key="2">
    <source>
        <dbReference type="PROSITE-ProRule" id="PRU00453"/>
    </source>
</evidence>
<gene>
    <name evidence="5" type="ORF">MEDL_61327</name>
</gene>
<dbReference type="Pfam" id="PF25790">
    <property type="entry name" value="BCD1"/>
    <property type="match status" value="1"/>
</dbReference>
<feature type="compositionally biased region" description="Gly residues" evidence="3">
    <location>
        <begin position="380"/>
        <end position="399"/>
    </location>
</feature>
<dbReference type="InterPro" id="IPR057721">
    <property type="entry name" value="BCD1_alpha/beta"/>
</dbReference>
<dbReference type="CDD" id="cd23023">
    <property type="entry name" value="zf-HIT_BCD1"/>
    <property type="match status" value="1"/>
</dbReference>
<evidence type="ECO:0000313" key="5">
    <source>
        <dbReference type="EMBL" id="CAG2249617.1"/>
    </source>
</evidence>
<feature type="compositionally biased region" description="Basic and acidic residues" evidence="3">
    <location>
        <begin position="303"/>
        <end position="313"/>
    </location>
</feature>
<dbReference type="PANTHER" id="PTHR31353:SF1">
    <property type="entry name" value="PROTEIN FAM98B"/>
    <property type="match status" value="1"/>
</dbReference>
<dbReference type="Proteomes" id="UP000683360">
    <property type="component" value="Unassembled WGS sequence"/>
</dbReference>
<feature type="compositionally biased region" description="Basic and acidic residues" evidence="3">
    <location>
        <begin position="344"/>
        <end position="354"/>
    </location>
</feature>
<sequence>MENDILDSLEDLGYSGPALDDGVFDSFVENGPCQQQFTELVSWLTDQIKSFTGLEEHVNPITSSEDSAEFVMELSGFLRELICPYNHLYEGGPVTERVNSKENKLQLLDYLTSELATIRVLAVKKPGLLKAADQNKPEDVKESDVAKHLKFMLMGLSFPKPPVNVTSFQLFSKVENKIKEILTKHPMQVGKPLLKARLSDMQWEQILKINNSLALEYQTRREMLLKRLDVTIQSFMWGDNAKKKQNDIAAVYQPIRKLLMGKTAISVAQILAARDDLTRLEKTSSGEARDKTRCAINKVRIPKVPDRGGRAWELEPPPPEMPSFVKRVDQPQQQRPQSGYNSGRGDRGRGRGGDRGGGGRGGKVQGGWGDNQSQQFGGQWNQGGGGGQGGRGGGGYQGGGSGGYQGGGGGGYQGSGGGGYQGSGGGGYQGGGGGGYQGGGGGGGHRGGGGGYDQEGRSGSARGGRVFNAKYFDIVQKLSFQDIYIAKIAVNKCLRKWRKCEVCSECVAKYKCPKCLVASCSLKCVKQHKSANDCSGLRDKTAFVEIKQFDDRNLLNDYRFLEDAGRKKDNTTRDELKRKRENQILQKHCITWLINLILLFLQLRELHKQAKRRKIDLQIMPYPMDKRKNNATTYNFRSQTILWQIKWIFPKSDGCYTDTRVTEKSMFKLLLKKYIDPTESDPVYRQKLKEYTKKGVDECNLYMKVEGHPANDLRYYMLDKDKSILDNLEGITVVEYPIIYVEFGDCSQYTLMEKGTNG</sequence>
<evidence type="ECO:0000259" key="4">
    <source>
        <dbReference type="PROSITE" id="PS51083"/>
    </source>
</evidence>